<dbReference type="AlphaFoldDB" id="A0A6M3M3N1"/>
<feature type="compositionally biased region" description="Basic and acidic residues" evidence="1">
    <location>
        <begin position="134"/>
        <end position="157"/>
    </location>
</feature>
<feature type="region of interest" description="Disordered" evidence="1">
    <location>
        <begin position="105"/>
        <end position="157"/>
    </location>
</feature>
<proteinExistence type="predicted"/>
<organism evidence="2">
    <name type="scientific">viral metagenome</name>
    <dbReference type="NCBI Taxonomy" id="1070528"/>
    <lineage>
        <taxon>unclassified sequences</taxon>
        <taxon>metagenomes</taxon>
        <taxon>organismal metagenomes</taxon>
    </lineage>
</organism>
<dbReference type="EMBL" id="MT143694">
    <property type="protein sequence ID" value="QJB00453.1"/>
    <property type="molecule type" value="Genomic_DNA"/>
</dbReference>
<evidence type="ECO:0000313" key="2">
    <source>
        <dbReference type="EMBL" id="QJB00453.1"/>
    </source>
</evidence>
<sequence>MAIYRQALCPVCGTAHGSQVTETIPGKPYMVLARRNYWEKTLEFDPNKAFGVIQETGLGRGRSFRVLGYFSPEEDEDGYFPLVKARLLQAVREWLDKGWISPEEATVHVGPPPRIAPAAEKPAPRKPPARKAPPKKEPTTMAAEKPRPQAEPEKERKTYKCTKCYWKADLRIPRTQCPICGAPIEEVK</sequence>
<accession>A0A6M3M3N1</accession>
<gene>
    <name evidence="2" type="ORF">MM171A00439_0005</name>
</gene>
<evidence type="ECO:0000256" key="1">
    <source>
        <dbReference type="SAM" id="MobiDB-lite"/>
    </source>
</evidence>
<reference evidence="2" key="1">
    <citation type="submission" date="2020-03" db="EMBL/GenBank/DDBJ databases">
        <title>The deep terrestrial virosphere.</title>
        <authorList>
            <person name="Holmfeldt K."/>
            <person name="Nilsson E."/>
            <person name="Simone D."/>
            <person name="Lopez-Fernandez M."/>
            <person name="Wu X."/>
            <person name="de Brujin I."/>
            <person name="Lundin D."/>
            <person name="Andersson A."/>
            <person name="Bertilsson S."/>
            <person name="Dopson M."/>
        </authorList>
    </citation>
    <scope>NUCLEOTIDE SEQUENCE</scope>
    <source>
        <strain evidence="2">MM171A00439</strain>
    </source>
</reference>
<protein>
    <submittedName>
        <fullName evidence="2">Uncharacterized protein</fullName>
    </submittedName>
</protein>
<name>A0A6M3M3N1_9ZZZZ</name>